<keyword evidence="2" id="KW-1185">Reference proteome</keyword>
<proteinExistence type="predicted"/>
<name>A0ABY1ND80_9HYPH</name>
<sequence length="158" mass="17792">MKPHPDQFDLFQEALFPVRSVSASIDPDRFRSKIKRAMARAIRECPHNRPVIAARMAQYLGLPNLSRASLDAYTAESKTTHDISLVRFKAFVRATGATWLWDLVVSEEGLLILEGDEARLAEIARLQQEQRDLAKQLKTLRSVPVVIKRHKSGGSGRS</sequence>
<organism evidence="1 2">
    <name type="scientific">Roseibium denhamense</name>
    <dbReference type="NCBI Taxonomy" id="76305"/>
    <lineage>
        <taxon>Bacteria</taxon>
        <taxon>Pseudomonadati</taxon>
        <taxon>Pseudomonadota</taxon>
        <taxon>Alphaproteobacteria</taxon>
        <taxon>Hyphomicrobiales</taxon>
        <taxon>Stappiaceae</taxon>
        <taxon>Roseibium</taxon>
    </lineage>
</organism>
<dbReference type="RefSeq" id="WP_155191881.1">
    <property type="nucleotide sequence ID" value="NZ_BAAAEA010000001.1"/>
</dbReference>
<dbReference type="EMBL" id="FXTT01000001">
    <property type="protein sequence ID" value="SMP06785.1"/>
    <property type="molecule type" value="Genomic_DNA"/>
</dbReference>
<gene>
    <name evidence="1" type="ORF">SAMN06265374_0805</name>
</gene>
<evidence type="ECO:0000313" key="2">
    <source>
        <dbReference type="Proteomes" id="UP001157914"/>
    </source>
</evidence>
<protein>
    <submittedName>
        <fullName evidence="1">Uncharacterized protein</fullName>
    </submittedName>
</protein>
<evidence type="ECO:0000313" key="1">
    <source>
        <dbReference type="EMBL" id="SMP06785.1"/>
    </source>
</evidence>
<dbReference type="Proteomes" id="UP001157914">
    <property type="component" value="Unassembled WGS sequence"/>
</dbReference>
<reference evidence="1 2" key="1">
    <citation type="submission" date="2017-05" db="EMBL/GenBank/DDBJ databases">
        <authorList>
            <person name="Varghese N."/>
            <person name="Submissions S."/>
        </authorList>
    </citation>
    <scope>NUCLEOTIDE SEQUENCE [LARGE SCALE GENOMIC DNA]</scope>
    <source>
        <strain evidence="1 2">DSM 15949</strain>
    </source>
</reference>
<comment type="caution">
    <text evidence="1">The sequence shown here is derived from an EMBL/GenBank/DDBJ whole genome shotgun (WGS) entry which is preliminary data.</text>
</comment>
<accession>A0ABY1ND80</accession>